<gene>
    <name evidence="1" type="ORF">EXN66_Car015247</name>
</gene>
<accession>A0A6G1QA87</accession>
<name>A0A6G1QA87_CHAAH</name>
<reference evidence="1 2" key="1">
    <citation type="submission" date="2019-02" db="EMBL/GenBank/DDBJ databases">
        <title>Opniocepnalus argus genome.</title>
        <authorList>
            <person name="Zhou C."/>
            <person name="Xiao S."/>
        </authorList>
    </citation>
    <scope>NUCLEOTIDE SEQUENCE [LARGE SCALE GENOMIC DNA]</scope>
    <source>
        <strain evidence="1">OARG1902GOOAL</strain>
        <tissue evidence="1">Muscle</tissue>
    </source>
</reference>
<dbReference type="AlphaFoldDB" id="A0A6G1QA87"/>
<dbReference type="EMBL" id="CM015726">
    <property type="protein sequence ID" value="KAF3699560.1"/>
    <property type="molecule type" value="Genomic_DNA"/>
</dbReference>
<proteinExistence type="predicted"/>
<evidence type="ECO:0000313" key="1">
    <source>
        <dbReference type="EMBL" id="KAF3699560.1"/>
    </source>
</evidence>
<keyword evidence="2" id="KW-1185">Reference proteome</keyword>
<dbReference type="Proteomes" id="UP000503349">
    <property type="component" value="Chromosome 15"/>
</dbReference>
<organism evidence="1 2">
    <name type="scientific">Channa argus</name>
    <name type="common">Northern snakehead</name>
    <name type="synonym">Ophicephalus argus</name>
    <dbReference type="NCBI Taxonomy" id="215402"/>
    <lineage>
        <taxon>Eukaryota</taxon>
        <taxon>Metazoa</taxon>
        <taxon>Chordata</taxon>
        <taxon>Craniata</taxon>
        <taxon>Vertebrata</taxon>
        <taxon>Euteleostomi</taxon>
        <taxon>Actinopterygii</taxon>
        <taxon>Neopterygii</taxon>
        <taxon>Teleostei</taxon>
        <taxon>Neoteleostei</taxon>
        <taxon>Acanthomorphata</taxon>
        <taxon>Anabantaria</taxon>
        <taxon>Anabantiformes</taxon>
        <taxon>Channoidei</taxon>
        <taxon>Channidae</taxon>
        <taxon>Channa</taxon>
    </lineage>
</organism>
<evidence type="ECO:0000313" key="2">
    <source>
        <dbReference type="Proteomes" id="UP000503349"/>
    </source>
</evidence>
<protein>
    <submittedName>
        <fullName evidence="1">Uncharacterized protein</fullName>
    </submittedName>
</protein>
<sequence>MCVNVIFYLVGKRNSLVSSSVAYMSEAPEGIREKKNGKRISIALQSTEFQL</sequence>
<reference evidence="2" key="2">
    <citation type="submission" date="2019-02" db="EMBL/GenBank/DDBJ databases">
        <title>Opniocepnalus argus Var Kimnra genome.</title>
        <authorList>
            <person name="Zhou C."/>
            <person name="Xiao S."/>
        </authorList>
    </citation>
    <scope>NUCLEOTIDE SEQUENCE [LARGE SCALE GENOMIC DNA]</scope>
</reference>